<evidence type="ECO:0000256" key="10">
    <source>
        <dbReference type="ARBA" id="ARBA00048807"/>
    </source>
</evidence>
<dbReference type="InterPro" id="IPR038418">
    <property type="entry name" value="6-PTP_synth/QueD_sf"/>
</dbReference>
<protein>
    <recommendedName>
        <fullName evidence="5">6-carboxy-5,6,7,8-tetrahydropterin synthase</fullName>
        <ecNumber evidence="4">4.1.2.50</ecNumber>
    </recommendedName>
    <alternativeName>
        <fullName evidence="9">Queuosine biosynthesis protein QueD</fullName>
    </alternativeName>
</protein>
<evidence type="ECO:0000256" key="2">
    <source>
        <dbReference type="ARBA" id="ARBA00005061"/>
    </source>
</evidence>
<keyword evidence="8" id="KW-0456">Lyase</keyword>
<dbReference type="SUPFAM" id="SSF55620">
    <property type="entry name" value="Tetrahydrobiopterin biosynthesis enzymes-like"/>
    <property type="match status" value="1"/>
</dbReference>
<dbReference type="PANTHER" id="PTHR12589">
    <property type="entry name" value="PYRUVOYL TETRAHYDROBIOPTERIN SYNTHASE"/>
    <property type="match status" value="1"/>
</dbReference>
<evidence type="ECO:0000256" key="9">
    <source>
        <dbReference type="ARBA" id="ARBA00031449"/>
    </source>
</evidence>
<gene>
    <name evidence="11" type="ordered locus">Isop_2655</name>
</gene>
<evidence type="ECO:0000313" key="12">
    <source>
        <dbReference type="Proteomes" id="UP000008631"/>
    </source>
</evidence>
<dbReference type="Pfam" id="PF01242">
    <property type="entry name" value="PTPS"/>
    <property type="match status" value="1"/>
</dbReference>
<keyword evidence="7" id="KW-0862">Zinc</keyword>
<dbReference type="GO" id="GO:0070497">
    <property type="term" value="F:6-carboxytetrahydropterin synthase activity"/>
    <property type="evidence" value="ECO:0007669"/>
    <property type="project" value="UniProtKB-EC"/>
</dbReference>
<reference key="1">
    <citation type="submission" date="2010-11" db="EMBL/GenBank/DDBJ databases">
        <title>The complete sequence of chromosome of Isophaera pallida ATCC 43644.</title>
        <authorList>
            <consortium name="US DOE Joint Genome Institute (JGI-PGF)"/>
            <person name="Lucas S."/>
            <person name="Copeland A."/>
            <person name="Lapidus A."/>
            <person name="Bruce D."/>
            <person name="Goodwin L."/>
            <person name="Pitluck S."/>
            <person name="Kyrpides N."/>
            <person name="Mavromatis K."/>
            <person name="Pagani I."/>
            <person name="Ivanova N."/>
            <person name="Saunders E."/>
            <person name="Brettin T."/>
            <person name="Detter J.C."/>
            <person name="Han C."/>
            <person name="Tapia R."/>
            <person name="Land M."/>
            <person name="Hauser L."/>
            <person name="Markowitz V."/>
            <person name="Cheng J.-F."/>
            <person name="Hugenholtz P."/>
            <person name="Woyke T."/>
            <person name="Wu D."/>
            <person name="Eisen J.A."/>
        </authorList>
    </citation>
    <scope>NUCLEOTIDE SEQUENCE</scope>
    <source>
        <strain>ATCC 43644</strain>
    </source>
</reference>
<evidence type="ECO:0000256" key="8">
    <source>
        <dbReference type="ARBA" id="ARBA00023239"/>
    </source>
</evidence>
<dbReference type="Proteomes" id="UP000008631">
    <property type="component" value="Chromosome"/>
</dbReference>
<dbReference type="AlphaFoldDB" id="E8QZT4"/>
<dbReference type="EC" id="4.1.2.50" evidence="4"/>
<dbReference type="HOGENOM" id="CLU_111016_3_0_0"/>
<keyword evidence="12" id="KW-1185">Reference proteome</keyword>
<dbReference type="eggNOG" id="COG0720">
    <property type="taxonomic scope" value="Bacteria"/>
</dbReference>
<dbReference type="UniPathway" id="UPA00391"/>
<organism evidence="11 12">
    <name type="scientific">Isosphaera pallida (strain ATCC 43644 / DSM 9630 / IS1B)</name>
    <dbReference type="NCBI Taxonomy" id="575540"/>
    <lineage>
        <taxon>Bacteria</taxon>
        <taxon>Pseudomonadati</taxon>
        <taxon>Planctomycetota</taxon>
        <taxon>Planctomycetia</taxon>
        <taxon>Isosphaerales</taxon>
        <taxon>Isosphaeraceae</taxon>
        <taxon>Isosphaera</taxon>
    </lineage>
</organism>
<dbReference type="GO" id="GO:0046872">
    <property type="term" value="F:metal ion binding"/>
    <property type="evidence" value="ECO:0007669"/>
    <property type="project" value="UniProtKB-KW"/>
</dbReference>
<dbReference type="InParanoid" id="E8QZT4"/>
<accession>E8QZT4</accession>
<evidence type="ECO:0000256" key="1">
    <source>
        <dbReference type="ARBA" id="ARBA00001947"/>
    </source>
</evidence>
<evidence type="ECO:0000256" key="4">
    <source>
        <dbReference type="ARBA" id="ARBA00012982"/>
    </source>
</evidence>
<evidence type="ECO:0000256" key="6">
    <source>
        <dbReference type="ARBA" id="ARBA00022723"/>
    </source>
</evidence>
<keyword evidence="6" id="KW-0479">Metal-binding</keyword>
<comment type="similarity">
    <text evidence="3">Belongs to the PTPS family. QueD subfamily.</text>
</comment>
<evidence type="ECO:0000313" key="11">
    <source>
        <dbReference type="EMBL" id="ADV63225.1"/>
    </source>
</evidence>
<proteinExistence type="inferred from homology"/>
<dbReference type="KEGG" id="ipa:Isop_2655"/>
<dbReference type="Gene3D" id="3.30.479.10">
    <property type="entry name" value="6-pyruvoyl tetrahydropterin synthase/QueD"/>
    <property type="match status" value="1"/>
</dbReference>
<comment type="pathway">
    <text evidence="2">Purine metabolism; 7-cyano-7-deazaguanine biosynthesis.</text>
</comment>
<evidence type="ECO:0000256" key="7">
    <source>
        <dbReference type="ARBA" id="ARBA00022833"/>
    </source>
</evidence>
<comment type="catalytic activity">
    <reaction evidence="10">
        <text>7,8-dihydroneopterin 3'-triphosphate + H2O = 6-carboxy-5,6,7,8-tetrahydropterin + triphosphate + acetaldehyde + 2 H(+)</text>
        <dbReference type="Rhea" id="RHEA:27966"/>
        <dbReference type="ChEBI" id="CHEBI:15343"/>
        <dbReference type="ChEBI" id="CHEBI:15377"/>
        <dbReference type="ChEBI" id="CHEBI:15378"/>
        <dbReference type="ChEBI" id="CHEBI:18036"/>
        <dbReference type="ChEBI" id="CHEBI:58462"/>
        <dbReference type="ChEBI" id="CHEBI:61032"/>
        <dbReference type="EC" id="4.1.2.50"/>
    </reaction>
</comment>
<dbReference type="STRING" id="575540.Isop_2655"/>
<dbReference type="PANTHER" id="PTHR12589:SF7">
    <property type="entry name" value="6-PYRUVOYL TETRAHYDROBIOPTERIN SYNTHASE"/>
    <property type="match status" value="1"/>
</dbReference>
<evidence type="ECO:0000256" key="5">
    <source>
        <dbReference type="ARBA" id="ARBA00018141"/>
    </source>
</evidence>
<dbReference type="EMBL" id="CP002353">
    <property type="protein sequence ID" value="ADV63225.1"/>
    <property type="molecule type" value="Genomic_DNA"/>
</dbReference>
<dbReference type="RefSeq" id="WP_013565513.1">
    <property type="nucleotide sequence ID" value="NC_014962.1"/>
</dbReference>
<comment type="cofactor">
    <cofactor evidence="1">
        <name>Zn(2+)</name>
        <dbReference type="ChEBI" id="CHEBI:29105"/>
    </cofactor>
</comment>
<name>E8QZT4_ISOPI</name>
<reference evidence="11 12" key="2">
    <citation type="journal article" date="2011" name="Stand. Genomic Sci.">
        <title>Complete genome sequence of Isosphaera pallida type strain (IS1B).</title>
        <authorList>
            <consortium name="US DOE Joint Genome Institute (JGI-PGF)"/>
            <person name="Goker M."/>
            <person name="Cleland D."/>
            <person name="Saunders E."/>
            <person name="Lapidus A."/>
            <person name="Nolan M."/>
            <person name="Lucas S."/>
            <person name="Hammon N."/>
            <person name="Deshpande S."/>
            <person name="Cheng J.F."/>
            <person name="Tapia R."/>
            <person name="Han C."/>
            <person name="Goodwin L."/>
            <person name="Pitluck S."/>
            <person name="Liolios K."/>
            <person name="Pagani I."/>
            <person name="Ivanova N."/>
            <person name="Mavromatis K."/>
            <person name="Pati A."/>
            <person name="Chen A."/>
            <person name="Palaniappan K."/>
            <person name="Land M."/>
            <person name="Hauser L."/>
            <person name="Chang Y.J."/>
            <person name="Jeffries C.D."/>
            <person name="Detter J.C."/>
            <person name="Beck B."/>
            <person name="Woyke T."/>
            <person name="Bristow J."/>
            <person name="Eisen J.A."/>
            <person name="Markowitz V."/>
            <person name="Hugenholtz P."/>
            <person name="Kyrpides N.C."/>
            <person name="Klenk H.P."/>
        </authorList>
    </citation>
    <scope>NUCLEOTIDE SEQUENCE [LARGE SCALE GENOMIC DNA]</scope>
    <source>
        <strain evidence="12">ATCC 43644 / DSM 9630 / IS1B</strain>
    </source>
</reference>
<evidence type="ECO:0000256" key="3">
    <source>
        <dbReference type="ARBA" id="ARBA00008900"/>
    </source>
</evidence>
<dbReference type="InterPro" id="IPR007115">
    <property type="entry name" value="6-PTP_synth/QueD"/>
</dbReference>
<sequence length="177" mass="20217">MTMPNPPALAGHYRVRVTKDHLVFAAGHFITYNGDHCERIHGHNYRVAVEVEGPLDDNHYVFDFIALLELSRSIVAEWDHRMLLPDGSGLIAVHDDPGEGPAHVRVCYKERRWVFPKEECVILPIPNTTTELLARLFGQRLWERMGQQGLKPPSVLRVEVEENFGQMAAAEWRNPSE</sequence>